<comment type="caution">
    <text evidence="1">The sequence shown here is derived from an EMBL/GenBank/DDBJ whole genome shotgun (WGS) entry which is preliminary data.</text>
</comment>
<evidence type="ECO:0000313" key="1">
    <source>
        <dbReference type="EMBL" id="KAI5664280.1"/>
    </source>
</evidence>
<keyword evidence="2" id="KW-1185">Reference proteome</keyword>
<sequence length="172" mass="18864">MGANIPAQILPASIDHVPFPTSLMTLSCGVFCFTRERSPEKKVFLFPSRVILRYVYRRGNQNSSCSAGIAWSKSVAGARLKIFPTPWHDTFRSSIPPAHLDAAPFSLSSTAISFLPAIHTLRSSYLCLTSVAGTIGRSKLWQDQSKGKQPSSKKNCATPPDPYRVKKLPSDP</sequence>
<dbReference type="EMBL" id="CM044705">
    <property type="protein sequence ID" value="KAI5664280.1"/>
    <property type="molecule type" value="Genomic_DNA"/>
</dbReference>
<gene>
    <name evidence="1" type="ORF">M9H77_23603</name>
</gene>
<proteinExistence type="predicted"/>
<evidence type="ECO:0000313" key="2">
    <source>
        <dbReference type="Proteomes" id="UP001060085"/>
    </source>
</evidence>
<organism evidence="1 2">
    <name type="scientific">Catharanthus roseus</name>
    <name type="common">Madagascar periwinkle</name>
    <name type="synonym">Vinca rosea</name>
    <dbReference type="NCBI Taxonomy" id="4058"/>
    <lineage>
        <taxon>Eukaryota</taxon>
        <taxon>Viridiplantae</taxon>
        <taxon>Streptophyta</taxon>
        <taxon>Embryophyta</taxon>
        <taxon>Tracheophyta</taxon>
        <taxon>Spermatophyta</taxon>
        <taxon>Magnoliopsida</taxon>
        <taxon>eudicotyledons</taxon>
        <taxon>Gunneridae</taxon>
        <taxon>Pentapetalae</taxon>
        <taxon>asterids</taxon>
        <taxon>lamiids</taxon>
        <taxon>Gentianales</taxon>
        <taxon>Apocynaceae</taxon>
        <taxon>Rauvolfioideae</taxon>
        <taxon>Vinceae</taxon>
        <taxon>Catharanthinae</taxon>
        <taxon>Catharanthus</taxon>
    </lineage>
</organism>
<accession>A0ACC0AVH3</accession>
<name>A0ACC0AVH3_CATRO</name>
<dbReference type="Proteomes" id="UP001060085">
    <property type="component" value="Linkage Group LG05"/>
</dbReference>
<reference evidence="2" key="1">
    <citation type="journal article" date="2023" name="Nat. Plants">
        <title>Single-cell RNA sequencing provides a high-resolution roadmap for understanding the multicellular compartmentation of specialized metabolism.</title>
        <authorList>
            <person name="Sun S."/>
            <person name="Shen X."/>
            <person name="Li Y."/>
            <person name="Li Y."/>
            <person name="Wang S."/>
            <person name="Li R."/>
            <person name="Zhang H."/>
            <person name="Shen G."/>
            <person name="Guo B."/>
            <person name="Wei J."/>
            <person name="Xu J."/>
            <person name="St-Pierre B."/>
            <person name="Chen S."/>
            <person name="Sun C."/>
        </authorList>
    </citation>
    <scope>NUCLEOTIDE SEQUENCE [LARGE SCALE GENOMIC DNA]</scope>
</reference>
<protein>
    <submittedName>
        <fullName evidence="1">Uncharacterized protein</fullName>
    </submittedName>
</protein>